<comment type="caution">
    <text evidence="2">The sequence shown here is derived from an EMBL/GenBank/DDBJ whole genome shotgun (WGS) entry which is preliminary data.</text>
</comment>
<dbReference type="STRING" id="1123377.GCA_000423885_00019"/>
<feature type="compositionally biased region" description="Low complexity" evidence="1">
    <location>
        <begin position="1"/>
        <end position="13"/>
    </location>
</feature>
<gene>
    <name evidence="2" type="ORF">E5S66_10365</name>
</gene>
<keyword evidence="3" id="KW-1185">Reference proteome</keyword>
<evidence type="ECO:0000256" key="1">
    <source>
        <dbReference type="SAM" id="MobiDB-lite"/>
    </source>
</evidence>
<accession>A0A5R9PD34</accession>
<reference evidence="2 3" key="1">
    <citation type="submission" date="2019-04" db="EMBL/GenBank/DDBJ databases">
        <authorList>
            <person name="Grouzdev D.S."/>
            <person name="Nazina T.N."/>
        </authorList>
    </citation>
    <scope>NUCLEOTIDE SEQUENCE [LARGE SCALE GENOMIC DNA]</scope>
    <source>
        <strain evidence="2 3">SHC 3-19</strain>
    </source>
</reference>
<name>A0A5R9PD34_9GAMM</name>
<sequence>MVVASLPLLACSQPPAPPAPPSPPATPTADSANKGFIARQVDRALDDARKELHEGNLSINGDININVNGKQFGKSDSQLPKAEISPQGDLLVEGKPVQTTAAQRQQLLTYRNQVLGIADAGMAIGSQGADLAGKALGGVFGVIFGGDQAEKEFEARMEAEGKKIEAEALKLCTQLPPLLASQQALAASLPAFKPYATMTKEDIDDCSKDTKSKHITVTSN</sequence>
<feature type="region of interest" description="Disordered" evidence="1">
    <location>
        <begin position="1"/>
        <end position="38"/>
    </location>
</feature>
<proteinExistence type="predicted"/>
<organism evidence="2 3">
    <name type="scientific">Thermomonas fusca</name>
    <dbReference type="NCBI Taxonomy" id="215690"/>
    <lineage>
        <taxon>Bacteria</taxon>
        <taxon>Pseudomonadati</taxon>
        <taxon>Pseudomonadota</taxon>
        <taxon>Gammaproteobacteria</taxon>
        <taxon>Lysobacterales</taxon>
        <taxon>Lysobacteraceae</taxon>
        <taxon>Thermomonas</taxon>
    </lineage>
</organism>
<dbReference type="EMBL" id="SROY01000004">
    <property type="protein sequence ID" value="TLX21431.1"/>
    <property type="molecule type" value="Genomic_DNA"/>
</dbReference>
<dbReference type="Pfam" id="PF11101">
    <property type="entry name" value="DUF2884"/>
    <property type="match status" value="1"/>
</dbReference>
<feature type="compositionally biased region" description="Pro residues" evidence="1">
    <location>
        <begin position="14"/>
        <end position="26"/>
    </location>
</feature>
<dbReference type="AlphaFoldDB" id="A0A5R9PD34"/>
<evidence type="ECO:0000313" key="3">
    <source>
        <dbReference type="Proteomes" id="UP000308508"/>
    </source>
</evidence>
<evidence type="ECO:0000313" key="2">
    <source>
        <dbReference type="EMBL" id="TLX21431.1"/>
    </source>
</evidence>
<dbReference type="InterPro" id="IPR021307">
    <property type="entry name" value="DUF2884"/>
</dbReference>
<protein>
    <submittedName>
        <fullName evidence="2">DUF2884 family protein</fullName>
    </submittedName>
</protein>
<dbReference type="Proteomes" id="UP000308508">
    <property type="component" value="Unassembled WGS sequence"/>
</dbReference>